<feature type="transmembrane region" description="Helical" evidence="6">
    <location>
        <begin position="452"/>
        <end position="471"/>
    </location>
</feature>
<dbReference type="GO" id="GO:0005886">
    <property type="term" value="C:plasma membrane"/>
    <property type="evidence" value="ECO:0007669"/>
    <property type="project" value="UniProtKB-SubCell"/>
</dbReference>
<dbReference type="PANTHER" id="PTHR23501:SF154">
    <property type="entry name" value="MULTIDRUG-EFFLUX TRANSPORTER RV1634-RELATED"/>
    <property type="match status" value="1"/>
</dbReference>
<dbReference type="OrthoDB" id="9778875at2"/>
<keyword evidence="2 6" id="KW-0812">Transmembrane</keyword>
<evidence type="ECO:0000259" key="7">
    <source>
        <dbReference type="PROSITE" id="PS50850"/>
    </source>
</evidence>
<keyword evidence="4 6" id="KW-0472">Membrane</keyword>
<evidence type="ECO:0000256" key="2">
    <source>
        <dbReference type="ARBA" id="ARBA00022692"/>
    </source>
</evidence>
<dbReference type="InterPro" id="IPR020846">
    <property type="entry name" value="MFS_dom"/>
</dbReference>
<evidence type="ECO:0000313" key="8">
    <source>
        <dbReference type="EMBL" id="TQJ07173.1"/>
    </source>
</evidence>
<feature type="transmembrane region" description="Helical" evidence="6">
    <location>
        <begin position="103"/>
        <end position="126"/>
    </location>
</feature>
<dbReference type="GO" id="GO:0022857">
    <property type="term" value="F:transmembrane transporter activity"/>
    <property type="evidence" value="ECO:0007669"/>
    <property type="project" value="InterPro"/>
</dbReference>
<gene>
    <name evidence="8" type="ORF">FB458_0226</name>
</gene>
<dbReference type="Pfam" id="PF07690">
    <property type="entry name" value="MFS_1"/>
    <property type="match status" value="1"/>
</dbReference>
<reference evidence="8 9" key="1">
    <citation type="submission" date="2019-06" db="EMBL/GenBank/DDBJ databases">
        <title>Sequencing the genomes of 1000 actinobacteria strains.</title>
        <authorList>
            <person name="Klenk H.-P."/>
        </authorList>
    </citation>
    <scope>NUCLEOTIDE SEQUENCE [LARGE SCALE GENOMIC DNA]</scope>
    <source>
        <strain evidence="8 9">DSM 18607</strain>
    </source>
</reference>
<dbReference type="PANTHER" id="PTHR23501">
    <property type="entry name" value="MAJOR FACILITATOR SUPERFAMILY"/>
    <property type="match status" value="1"/>
</dbReference>
<organism evidence="8 9">
    <name type="scientific">Lapillicoccus jejuensis</name>
    <dbReference type="NCBI Taxonomy" id="402171"/>
    <lineage>
        <taxon>Bacteria</taxon>
        <taxon>Bacillati</taxon>
        <taxon>Actinomycetota</taxon>
        <taxon>Actinomycetes</taxon>
        <taxon>Micrococcales</taxon>
        <taxon>Intrasporangiaceae</taxon>
        <taxon>Lapillicoccus</taxon>
    </lineage>
</organism>
<comment type="caution">
    <text evidence="8">The sequence shown here is derived from an EMBL/GenBank/DDBJ whole genome shotgun (WGS) entry which is preliminary data.</text>
</comment>
<evidence type="ECO:0000256" key="1">
    <source>
        <dbReference type="ARBA" id="ARBA00004651"/>
    </source>
</evidence>
<protein>
    <submittedName>
        <fullName evidence="8">MFS transporter</fullName>
    </submittedName>
</protein>
<sequence>MRPTPTSRTQTETVSDSPTDTRRAPGLLDRAHLPFVVATLGLVTLGAFENRATATVLPVAARELHGLTLFGAATAAPLASYLVATTVAGLWADRRGAVPPLRLGLVTFGLAQAATGFAPSMAVVAVGRLVSGVAEGMLDVSLTVLVAAALPERLRPRMFAAISTAWILPSVVGPGLAGAVATAAGWRWVFLLSLLLLGPAVLALRPSLRAARDLPGPLGAGGAAGPVVRGAVVAALALTALTALTPLAGRPGATPYAVVLLVLAAAVTLVAVHPTLPTGTFALAPGVPALVAQSALLAAAFGLAGTYIPLMLTTVRDVGPGLAGASLSVTGAFWSLGSWLQSLPAAQERTTPVQRVRLGFLLIAVGAVGPLLLAVTGVPLWAGLALWAVAGTGIGICSPTLATTTLALVPEDGRGRVTAARSIASAVGQGVVLGGAGALVAAHADDLGGGDFGLVAAVAVALAAVGALTAGRVRPPG</sequence>
<dbReference type="PROSITE" id="PS50850">
    <property type="entry name" value="MFS"/>
    <property type="match status" value="1"/>
</dbReference>
<dbReference type="Gene3D" id="1.20.1250.20">
    <property type="entry name" value="MFS general substrate transporter like domains"/>
    <property type="match status" value="2"/>
</dbReference>
<evidence type="ECO:0000256" key="6">
    <source>
        <dbReference type="SAM" id="Phobius"/>
    </source>
</evidence>
<feature type="transmembrane region" description="Helical" evidence="6">
    <location>
        <begin position="421"/>
        <end position="440"/>
    </location>
</feature>
<feature type="transmembrane region" description="Helical" evidence="6">
    <location>
        <begin position="216"/>
        <end position="244"/>
    </location>
</feature>
<accession>A0A542DVS4</accession>
<feature type="transmembrane region" description="Helical" evidence="6">
    <location>
        <begin position="31"/>
        <end position="48"/>
    </location>
</feature>
<feature type="transmembrane region" description="Helical" evidence="6">
    <location>
        <begin position="158"/>
        <end position="180"/>
    </location>
</feature>
<feature type="region of interest" description="Disordered" evidence="5">
    <location>
        <begin position="1"/>
        <end position="25"/>
    </location>
</feature>
<dbReference type="SUPFAM" id="SSF103473">
    <property type="entry name" value="MFS general substrate transporter"/>
    <property type="match status" value="1"/>
</dbReference>
<dbReference type="Proteomes" id="UP000317893">
    <property type="component" value="Unassembled WGS sequence"/>
</dbReference>
<proteinExistence type="predicted"/>
<feature type="transmembrane region" description="Helical" evidence="6">
    <location>
        <begin position="358"/>
        <end position="378"/>
    </location>
</feature>
<name>A0A542DVS4_9MICO</name>
<evidence type="ECO:0000313" key="9">
    <source>
        <dbReference type="Proteomes" id="UP000317893"/>
    </source>
</evidence>
<evidence type="ECO:0000256" key="5">
    <source>
        <dbReference type="SAM" id="MobiDB-lite"/>
    </source>
</evidence>
<keyword evidence="9" id="KW-1185">Reference proteome</keyword>
<feature type="transmembrane region" description="Helical" evidence="6">
    <location>
        <begin position="68"/>
        <end position="91"/>
    </location>
</feature>
<dbReference type="EMBL" id="VFMN01000001">
    <property type="protein sequence ID" value="TQJ07173.1"/>
    <property type="molecule type" value="Genomic_DNA"/>
</dbReference>
<comment type="subcellular location">
    <subcellularLocation>
        <location evidence="1">Cell membrane</location>
        <topology evidence="1">Multi-pass membrane protein</topology>
    </subcellularLocation>
</comment>
<keyword evidence="3 6" id="KW-1133">Transmembrane helix</keyword>
<feature type="transmembrane region" description="Helical" evidence="6">
    <location>
        <begin position="318"/>
        <end position="337"/>
    </location>
</feature>
<feature type="transmembrane region" description="Helical" evidence="6">
    <location>
        <begin position="288"/>
        <end position="312"/>
    </location>
</feature>
<evidence type="ECO:0000256" key="4">
    <source>
        <dbReference type="ARBA" id="ARBA00023136"/>
    </source>
</evidence>
<dbReference type="AlphaFoldDB" id="A0A542DVS4"/>
<feature type="transmembrane region" description="Helical" evidence="6">
    <location>
        <begin position="384"/>
        <end position="409"/>
    </location>
</feature>
<evidence type="ECO:0000256" key="3">
    <source>
        <dbReference type="ARBA" id="ARBA00022989"/>
    </source>
</evidence>
<feature type="transmembrane region" description="Helical" evidence="6">
    <location>
        <begin position="132"/>
        <end position="151"/>
    </location>
</feature>
<feature type="domain" description="Major facilitator superfamily (MFS) profile" evidence="7">
    <location>
        <begin position="34"/>
        <end position="477"/>
    </location>
</feature>
<dbReference type="InterPro" id="IPR036259">
    <property type="entry name" value="MFS_trans_sf"/>
</dbReference>
<feature type="transmembrane region" description="Helical" evidence="6">
    <location>
        <begin position="256"/>
        <end position="276"/>
    </location>
</feature>
<feature type="transmembrane region" description="Helical" evidence="6">
    <location>
        <begin position="186"/>
        <end position="204"/>
    </location>
</feature>
<dbReference type="InterPro" id="IPR011701">
    <property type="entry name" value="MFS"/>
</dbReference>
<feature type="compositionally biased region" description="Polar residues" evidence="5">
    <location>
        <begin position="1"/>
        <end position="18"/>
    </location>
</feature>